<evidence type="ECO:0000313" key="2">
    <source>
        <dbReference type="EMBL" id="KAF6755000.1"/>
    </source>
</evidence>
<dbReference type="Proteomes" id="UP000521943">
    <property type="component" value="Unassembled WGS sequence"/>
</dbReference>
<protein>
    <submittedName>
        <fullName evidence="2">Uncharacterized protein</fullName>
    </submittedName>
</protein>
<dbReference type="SUPFAM" id="SSF54373">
    <property type="entry name" value="FAD-linked reductases, C-terminal domain"/>
    <property type="match status" value="1"/>
</dbReference>
<name>A0A8H6M529_9AGAR</name>
<feature type="region of interest" description="Disordered" evidence="1">
    <location>
        <begin position="256"/>
        <end position="279"/>
    </location>
</feature>
<dbReference type="InterPro" id="IPR036188">
    <property type="entry name" value="FAD/NAD-bd_sf"/>
</dbReference>
<reference evidence="2 3" key="1">
    <citation type="submission" date="2020-07" db="EMBL/GenBank/DDBJ databases">
        <title>Comparative genomics of pyrophilous fungi reveals a link between fire events and developmental genes.</title>
        <authorList>
            <consortium name="DOE Joint Genome Institute"/>
            <person name="Steindorff A.S."/>
            <person name="Carver A."/>
            <person name="Calhoun S."/>
            <person name="Stillman K."/>
            <person name="Liu H."/>
            <person name="Lipzen A."/>
            <person name="Pangilinan J."/>
            <person name="Labutti K."/>
            <person name="Bruns T.D."/>
            <person name="Grigoriev I.V."/>
        </authorList>
    </citation>
    <scope>NUCLEOTIDE SEQUENCE [LARGE SCALE GENOMIC DNA]</scope>
    <source>
        <strain evidence="2 3">CBS 144469</strain>
    </source>
</reference>
<proteinExistence type="predicted"/>
<comment type="caution">
    <text evidence="2">The sequence shown here is derived from an EMBL/GenBank/DDBJ whole genome shotgun (WGS) entry which is preliminary data.</text>
</comment>
<accession>A0A8H6M529</accession>
<feature type="region of interest" description="Disordered" evidence="1">
    <location>
        <begin position="288"/>
        <end position="307"/>
    </location>
</feature>
<sequence>MSTTTTVDRKSGNGSAATSYLTPEVLSRQNLNVLTDHQVTQLLRTSSRRSMPPYRTIRFTHRKTPSNRYIEINSGIGNTELSELGIKAVVDLPSVGKNMSKQVIFFSTIRWGKLLNDSTIDNSECDYTSSASVYASLIRPRVPFDHPNFDFGFFNSKLDLITIREGVPQIHKLYSAPAFAWLSPRSRAPVIEELELCRILGDFGKITASRDLPWHVPACFVARRRMVPGSCHQLPPQPPSTTHTRASVLGQKSYNTRNDGFSTIPANHHHHHPEAASLARRQLASQNVAVPHRHPPRSIPHRPRRPLATFPQACTPAMTSRRRPSPPWTSHGGWYVWCRRATQPSPCRPVASSSPRRTGSQYDRTPVYTATRAGANPDKIRRRRRRSLGVNPDKMAAKRAKCWVLIRTNGA</sequence>
<evidence type="ECO:0000313" key="3">
    <source>
        <dbReference type="Proteomes" id="UP000521943"/>
    </source>
</evidence>
<organism evidence="2 3">
    <name type="scientific">Ephemerocybe angulata</name>
    <dbReference type="NCBI Taxonomy" id="980116"/>
    <lineage>
        <taxon>Eukaryota</taxon>
        <taxon>Fungi</taxon>
        <taxon>Dikarya</taxon>
        <taxon>Basidiomycota</taxon>
        <taxon>Agaricomycotina</taxon>
        <taxon>Agaricomycetes</taxon>
        <taxon>Agaricomycetidae</taxon>
        <taxon>Agaricales</taxon>
        <taxon>Agaricineae</taxon>
        <taxon>Psathyrellaceae</taxon>
        <taxon>Ephemerocybe</taxon>
    </lineage>
</organism>
<gene>
    <name evidence="2" type="ORF">DFP72DRAFT_1123626</name>
</gene>
<feature type="compositionally biased region" description="Basic residues" evidence="1">
    <location>
        <begin position="291"/>
        <end position="305"/>
    </location>
</feature>
<feature type="compositionally biased region" description="Polar residues" evidence="1">
    <location>
        <begin position="256"/>
        <end position="265"/>
    </location>
</feature>
<dbReference type="Gene3D" id="3.50.50.60">
    <property type="entry name" value="FAD/NAD(P)-binding domain"/>
    <property type="match status" value="1"/>
</dbReference>
<dbReference type="AlphaFoldDB" id="A0A8H6M529"/>
<dbReference type="EMBL" id="JACGCI010000032">
    <property type="protein sequence ID" value="KAF6755000.1"/>
    <property type="molecule type" value="Genomic_DNA"/>
</dbReference>
<keyword evidence="3" id="KW-1185">Reference proteome</keyword>
<evidence type="ECO:0000256" key="1">
    <source>
        <dbReference type="SAM" id="MobiDB-lite"/>
    </source>
</evidence>